<proteinExistence type="predicted"/>
<keyword evidence="2" id="KW-1185">Reference proteome</keyword>
<gene>
    <name evidence="1" type="ORF">CD30_00630</name>
</gene>
<dbReference type="Proteomes" id="UP000030595">
    <property type="component" value="Unassembled WGS sequence"/>
</dbReference>
<comment type="caution">
    <text evidence="1">The sequence shown here is derived from an EMBL/GenBank/DDBJ whole genome shotgun (WGS) entry which is preliminary data.</text>
</comment>
<evidence type="ECO:0000313" key="1">
    <source>
        <dbReference type="EMBL" id="KGR92356.1"/>
    </source>
</evidence>
<dbReference type="AlphaFoldDB" id="A0A0A3J643"/>
<name>A0A0A3J643_9BACL</name>
<dbReference type="EMBL" id="JPVQ01000001">
    <property type="protein sequence ID" value="KGR92356.1"/>
    <property type="molecule type" value="Genomic_DNA"/>
</dbReference>
<accession>A0A0A3J643</accession>
<evidence type="ECO:0000313" key="2">
    <source>
        <dbReference type="Proteomes" id="UP000030595"/>
    </source>
</evidence>
<reference evidence="1 2" key="1">
    <citation type="submission" date="2014-02" db="EMBL/GenBank/DDBJ databases">
        <title>Draft genome sequence of Lysinibacillus massiliensis CCUG 49529.</title>
        <authorList>
            <person name="Zhang F."/>
            <person name="Wang G."/>
            <person name="Zhang L."/>
        </authorList>
    </citation>
    <scope>NUCLEOTIDE SEQUENCE [LARGE SCALE GENOMIC DNA]</scope>
    <source>
        <strain evidence="1 2">CCUG 49529</strain>
    </source>
</reference>
<organism evidence="1 2">
    <name type="scientific">Ureibacillus massiliensis 4400831 = CIP 108448 = CCUG 49529</name>
    <dbReference type="NCBI Taxonomy" id="1211035"/>
    <lineage>
        <taxon>Bacteria</taxon>
        <taxon>Bacillati</taxon>
        <taxon>Bacillota</taxon>
        <taxon>Bacilli</taxon>
        <taxon>Bacillales</taxon>
        <taxon>Caryophanaceae</taxon>
        <taxon>Ureibacillus</taxon>
    </lineage>
</organism>
<protein>
    <submittedName>
        <fullName evidence="1">Uncharacterized protein</fullName>
    </submittedName>
</protein>
<sequence>MNSKSCLGWKFLVILALCVEILATFGEILATSLEILATSIFSSRKYQNNTNRINLLPYKTSIQNKNFAVLQNF</sequence>